<comment type="caution">
    <text evidence="1">The sequence shown here is derived from an EMBL/GenBank/DDBJ whole genome shotgun (WGS) entry which is preliminary data.</text>
</comment>
<evidence type="ECO:0000313" key="1">
    <source>
        <dbReference type="EMBL" id="NDL55912.1"/>
    </source>
</evidence>
<gene>
    <name evidence="1" type="ORF">F7O44_02385</name>
</gene>
<dbReference type="RefSeq" id="WP_162448167.1">
    <property type="nucleotide sequence ID" value="NZ_WLZY01000001.1"/>
</dbReference>
<name>A0A7K3LYZ7_9ACTN</name>
<dbReference type="Proteomes" id="UP000460435">
    <property type="component" value="Unassembled WGS sequence"/>
</dbReference>
<organism evidence="1 2">
    <name type="scientific">Phytoactinopolyspora mesophila</name>
    <dbReference type="NCBI Taxonomy" id="2650750"/>
    <lineage>
        <taxon>Bacteria</taxon>
        <taxon>Bacillati</taxon>
        <taxon>Actinomycetota</taxon>
        <taxon>Actinomycetes</taxon>
        <taxon>Jiangellales</taxon>
        <taxon>Jiangellaceae</taxon>
        <taxon>Phytoactinopolyspora</taxon>
    </lineage>
</organism>
<protein>
    <submittedName>
        <fullName evidence="1">Uncharacterized protein</fullName>
    </submittedName>
</protein>
<keyword evidence="2" id="KW-1185">Reference proteome</keyword>
<dbReference type="AlphaFoldDB" id="A0A7K3LYZ7"/>
<evidence type="ECO:0000313" key="2">
    <source>
        <dbReference type="Proteomes" id="UP000460435"/>
    </source>
</evidence>
<proteinExistence type="predicted"/>
<accession>A0A7K3LYZ7</accession>
<reference evidence="1 2" key="1">
    <citation type="submission" date="2019-11" db="EMBL/GenBank/DDBJ databases">
        <authorList>
            <person name="Li X.-J."/>
            <person name="Feng X.-M."/>
        </authorList>
    </citation>
    <scope>NUCLEOTIDE SEQUENCE [LARGE SCALE GENOMIC DNA]</scope>
    <source>
        <strain evidence="1 2">XMNu-373</strain>
    </source>
</reference>
<sequence length="104" mass="11259">MARTRRGSNHVQPCTNLLVDFSCGIRPGLREQGFPGCAVFDCFGAGQQVTQVTPEGPLRAELDGAIFLTQPQLAAAQGDATTTIPASLARPAHWAWPSRRRTRQ</sequence>
<dbReference type="EMBL" id="WLZY01000001">
    <property type="protein sequence ID" value="NDL55912.1"/>
    <property type="molecule type" value="Genomic_DNA"/>
</dbReference>